<evidence type="ECO:0000256" key="1">
    <source>
        <dbReference type="SAM" id="MobiDB-lite"/>
    </source>
</evidence>
<keyword evidence="3" id="KW-1185">Reference proteome</keyword>
<organism evidence="2 3">
    <name type="scientific">Novosphingobium tardum</name>
    <dbReference type="NCBI Taxonomy" id="1538021"/>
    <lineage>
        <taxon>Bacteria</taxon>
        <taxon>Pseudomonadati</taxon>
        <taxon>Pseudomonadota</taxon>
        <taxon>Alphaproteobacteria</taxon>
        <taxon>Sphingomonadales</taxon>
        <taxon>Sphingomonadaceae</taxon>
        <taxon>Novosphingobium</taxon>
    </lineage>
</organism>
<protein>
    <recommendedName>
        <fullName evidence="4">Argininosuccinate lyase</fullName>
    </recommendedName>
</protein>
<comment type="caution">
    <text evidence="2">The sequence shown here is derived from an EMBL/GenBank/DDBJ whole genome shotgun (WGS) entry which is preliminary data.</text>
</comment>
<dbReference type="Proteomes" id="UP001595828">
    <property type="component" value="Unassembled WGS sequence"/>
</dbReference>
<reference evidence="3" key="1">
    <citation type="journal article" date="2019" name="Int. J. Syst. Evol. Microbiol.">
        <title>The Global Catalogue of Microorganisms (GCM) 10K type strain sequencing project: providing services to taxonomists for standard genome sequencing and annotation.</title>
        <authorList>
            <consortium name="The Broad Institute Genomics Platform"/>
            <consortium name="The Broad Institute Genome Sequencing Center for Infectious Disease"/>
            <person name="Wu L."/>
            <person name="Ma J."/>
        </authorList>
    </citation>
    <scope>NUCLEOTIDE SEQUENCE [LARGE SCALE GENOMIC DNA]</scope>
    <source>
        <strain evidence="3">CGMCC 1.12989</strain>
    </source>
</reference>
<feature type="compositionally biased region" description="Basic and acidic residues" evidence="1">
    <location>
        <begin position="58"/>
        <end position="72"/>
    </location>
</feature>
<evidence type="ECO:0008006" key="4">
    <source>
        <dbReference type="Google" id="ProtNLM"/>
    </source>
</evidence>
<sequence>MKRLVAVGMASLALAGCGSRTDLTPQAGHQLPVAPYGRADRPTTAELLARPPQLAPERTVELRRKSEERADDPFDLPPDVGDRPSDELSSPTSTDPAPSAPDLPPASNTPKS</sequence>
<dbReference type="PROSITE" id="PS51257">
    <property type="entry name" value="PROKAR_LIPOPROTEIN"/>
    <property type="match status" value="1"/>
</dbReference>
<dbReference type="RefSeq" id="WP_379537837.1">
    <property type="nucleotide sequence ID" value="NZ_JBHSDR010000003.1"/>
</dbReference>
<evidence type="ECO:0000313" key="3">
    <source>
        <dbReference type="Proteomes" id="UP001595828"/>
    </source>
</evidence>
<name>A0ABV8RPB1_9SPHN</name>
<feature type="region of interest" description="Disordered" evidence="1">
    <location>
        <begin position="18"/>
        <end position="112"/>
    </location>
</feature>
<gene>
    <name evidence="2" type="ORF">ACFO0A_04855</name>
</gene>
<accession>A0ABV8RPB1</accession>
<proteinExistence type="predicted"/>
<dbReference type="EMBL" id="JBHSDR010000003">
    <property type="protein sequence ID" value="MFC4294385.1"/>
    <property type="molecule type" value="Genomic_DNA"/>
</dbReference>
<evidence type="ECO:0000313" key="2">
    <source>
        <dbReference type="EMBL" id="MFC4294385.1"/>
    </source>
</evidence>